<keyword evidence="6 12" id="KW-0720">Serine protease</keyword>
<dbReference type="GO" id="GO:0005615">
    <property type="term" value="C:extracellular space"/>
    <property type="evidence" value="ECO:0007669"/>
    <property type="project" value="TreeGrafter"/>
</dbReference>
<accession>A0A3B3DXG0</accession>
<dbReference type="InterPro" id="IPR018056">
    <property type="entry name" value="Kringle_CS"/>
</dbReference>
<evidence type="ECO:0000259" key="13">
    <source>
        <dbReference type="PROSITE" id="PS50026"/>
    </source>
</evidence>
<dbReference type="InterPro" id="IPR043504">
    <property type="entry name" value="Peptidase_S1_PA_chymotrypsin"/>
</dbReference>
<name>A0A3B3DXG0_ORYME</name>
<evidence type="ECO:0000256" key="12">
    <source>
        <dbReference type="RuleBase" id="RU363034"/>
    </source>
</evidence>
<dbReference type="InterPro" id="IPR018114">
    <property type="entry name" value="TRYPSIN_HIS"/>
</dbReference>
<keyword evidence="4 12" id="KW-0645">Protease</keyword>
<evidence type="ECO:0000256" key="9">
    <source>
        <dbReference type="ARBA" id="ARBA00038868"/>
    </source>
</evidence>
<sequence>MCILVVLSGVETVRVCFFHFHIRPLSGLCLNGGSSITSLITGEHLFCDCPEGFDGIHCETDDCYEGIGLYYKGKLSETASGRACAEWDPETRRRFLSSDLHSGRHNYCRNLLFRRRPWCYVWKNHRLQWEYCDVPRCGFQPSKSEESTCGRRTTRRQMKIVGGTITSVESHPWMAAVFWRSKSKQKVFRCGGSLISACWVLTAAHCFPDGHFSVTLGKNALNESNLDTEQTFRVDKIFIHEGFDNSDGNYNNDIALLKLRSKHGRCAEESASVKPVCLPPPEQTLHPGYTCQVSGFGKEKHEYLREAQVNLLAEDVCRREDYYGNMVTDNMICASSPNWSQDACKGDSGGPLVCEAADRFFLFGVVSWGDGCAQEFRPGVYTRVSHYNTWIEGKTGLSSITAGTQFPQK</sequence>
<evidence type="ECO:0000256" key="3">
    <source>
        <dbReference type="ARBA" id="ARBA00022572"/>
    </source>
</evidence>
<dbReference type="InterPro" id="IPR001254">
    <property type="entry name" value="Trypsin_dom"/>
</dbReference>
<dbReference type="STRING" id="30732.ENSOMEP00000034005"/>
<dbReference type="InterPro" id="IPR000001">
    <property type="entry name" value="Kringle"/>
</dbReference>
<dbReference type="InterPro" id="IPR013806">
    <property type="entry name" value="Kringle-like"/>
</dbReference>
<evidence type="ECO:0000256" key="4">
    <source>
        <dbReference type="ARBA" id="ARBA00022670"/>
    </source>
</evidence>
<dbReference type="InterPro" id="IPR038178">
    <property type="entry name" value="Kringle_sf"/>
</dbReference>
<feature type="domain" description="Peptidase S1" evidence="15">
    <location>
        <begin position="160"/>
        <end position="396"/>
    </location>
</feature>
<keyword evidence="17" id="KW-1185">Reference proteome</keyword>
<reference evidence="16" key="1">
    <citation type="submission" date="2025-08" db="UniProtKB">
        <authorList>
            <consortium name="Ensembl"/>
        </authorList>
    </citation>
    <scope>IDENTIFICATION</scope>
</reference>
<dbReference type="PROSITE" id="PS00135">
    <property type="entry name" value="TRYPSIN_SER"/>
    <property type="match status" value="1"/>
</dbReference>
<dbReference type="GO" id="GO:0031639">
    <property type="term" value="P:plasminogen activation"/>
    <property type="evidence" value="ECO:0007669"/>
    <property type="project" value="TreeGrafter"/>
</dbReference>
<evidence type="ECO:0000256" key="6">
    <source>
        <dbReference type="ARBA" id="ARBA00022825"/>
    </source>
</evidence>
<evidence type="ECO:0000259" key="14">
    <source>
        <dbReference type="PROSITE" id="PS50070"/>
    </source>
</evidence>
<dbReference type="FunFam" id="2.40.10.10:FF:000003">
    <property type="entry name" value="Transmembrane serine protease 3"/>
    <property type="match status" value="1"/>
</dbReference>
<dbReference type="PRINTS" id="PR00722">
    <property type="entry name" value="CHYMOTRYPSIN"/>
</dbReference>
<dbReference type="InterPro" id="IPR000742">
    <property type="entry name" value="EGF"/>
</dbReference>
<dbReference type="Proteomes" id="UP000261560">
    <property type="component" value="Unplaced"/>
</dbReference>
<feature type="domain" description="Kringle" evidence="14">
    <location>
        <begin position="62"/>
        <end position="137"/>
    </location>
</feature>
<dbReference type="PROSITE" id="PS00134">
    <property type="entry name" value="TRYPSIN_HIS"/>
    <property type="match status" value="1"/>
</dbReference>
<keyword evidence="7 10" id="KW-1015">Disulfide bond</keyword>
<dbReference type="PROSITE" id="PS00021">
    <property type="entry name" value="KRINGLE_1"/>
    <property type="match status" value="1"/>
</dbReference>
<dbReference type="CDD" id="cd00108">
    <property type="entry name" value="KR"/>
    <property type="match status" value="1"/>
</dbReference>
<dbReference type="PROSITE" id="PS50070">
    <property type="entry name" value="KRINGLE_2"/>
    <property type="match status" value="1"/>
</dbReference>
<comment type="subcellular location">
    <subcellularLocation>
        <location evidence="1">Secreted</location>
        <location evidence="1">Extracellular space</location>
    </subcellularLocation>
</comment>
<evidence type="ECO:0000256" key="11">
    <source>
        <dbReference type="PROSITE-ProRule" id="PRU00121"/>
    </source>
</evidence>
<dbReference type="Ensembl" id="ENSOMET00000027620.1">
    <property type="protein sequence ID" value="ENSOMEP00000034005.1"/>
    <property type="gene ID" value="ENSOMEG00000020377.1"/>
</dbReference>
<keyword evidence="2" id="KW-0964">Secreted</keyword>
<organism evidence="16 17">
    <name type="scientific">Oryzias melastigma</name>
    <name type="common">Marine medaka</name>
    <dbReference type="NCBI Taxonomy" id="30732"/>
    <lineage>
        <taxon>Eukaryota</taxon>
        <taxon>Metazoa</taxon>
        <taxon>Chordata</taxon>
        <taxon>Craniata</taxon>
        <taxon>Vertebrata</taxon>
        <taxon>Euteleostomi</taxon>
        <taxon>Actinopterygii</taxon>
        <taxon>Neopterygii</taxon>
        <taxon>Teleostei</taxon>
        <taxon>Neoteleostei</taxon>
        <taxon>Acanthomorphata</taxon>
        <taxon>Ovalentaria</taxon>
        <taxon>Atherinomorphae</taxon>
        <taxon>Beloniformes</taxon>
        <taxon>Adrianichthyidae</taxon>
        <taxon>Oryziinae</taxon>
        <taxon>Oryzias</taxon>
    </lineage>
</organism>
<evidence type="ECO:0000256" key="8">
    <source>
        <dbReference type="ARBA" id="ARBA00036320"/>
    </source>
</evidence>
<dbReference type="PaxDb" id="30732-ENSOMEP00000034005"/>
<dbReference type="CDD" id="cd00190">
    <property type="entry name" value="Tryp_SPc"/>
    <property type="match status" value="1"/>
</dbReference>
<dbReference type="AlphaFoldDB" id="A0A3B3DXG0"/>
<protein>
    <recommendedName>
        <fullName evidence="9">trypsin</fullName>
        <ecNumber evidence="9">3.4.21.4</ecNumber>
    </recommendedName>
</protein>
<feature type="domain" description="EGF-like" evidence="13">
    <location>
        <begin position="21"/>
        <end position="59"/>
    </location>
</feature>
<evidence type="ECO:0000256" key="5">
    <source>
        <dbReference type="ARBA" id="ARBA00022801"/>
    </source>
</evidence>
<dbReference type="SMART" id="SM00130">
    <property type="entry name" value="KR"/>
    <property type="match status" value="1"/>
</dbReference>
<dbReference type="InterPro" id="IPR001314">
    <property type="entry name" value="Peptidase_S1A"/>
</dbReference>
<keyword evidence="5 12" id="KW-0378">Hydrolase</keyword>
<dbReference type="InterPro" id="IPR009003">
    <property type="entry name" value="Peptidase_S1_PA"/>
</dbReference>
<dbReference type="PROSITE" id="PS50026">
    <property type="entry name" value="EGF_3"/>
    <property type="match status" value="1"/>
</dbReference>
<proteinExistence type="predicted"/>
<evidence type="ECO:0000313" key="16">
    <source>
        <dbReference type="Ensembl" id="ENSOMEP00000034005.1"/>
    </source>
</evidence>
<keyword evidence="10" id="KW-0245">EGF-like domain</keyword>
<dbReference type="SMART" id="SM00020">
    <property type="entry name" value="Tryp_SPc"/>
    <property type="match status" value="1"/>
</dbReference>
<reference evidence="16" key="2">
    <citation type="submission" date="2025-09" db="UniProtKB">
        <authorList>
            <consortium name="Ensembl"/>
        </authorList>
    </citation>
    <scope>IDENTIFICATION</scope>
</reference>
<dbReference type="PROSITE" id="PS00022">
    <property type="entry name" value="EGF_1"/>
    <property type="match status" value="1"/>
</dbReference>
<dbReference type="SUPFAM" id="SSF57440">
    <property type="entry name" value="Kringle-like"/>
    <property type="match status" value="1"/>
</dbReference>
<dbReference type="InterPro" id="IPR033116">
    <property type="entry name" value="TRYPSIN_SER"/>
</dbReference>
<dbReference type="SUPFAM" id="SSF50494">
    <property type="entry name" value="Trypsin-like serine proteases"/>
    <property type="match status" value="1"/>
</dbReference>
<dbReference type="PROSITE" id="PS50240">
    <property type="entry name" value="TRYPSIN_DOM"/>
    <property type="match status" value="1"/>
</dbReference>
<dbReference type="Gene3D" id="2.40.10.10">
    <property type="entry name" value="Trypsin-like serine proteases"/>
    <property type="match status" value="1"/>
</dbReference>
<dbReference type="Gene3D" id="2.10.25.10">
    <property type="entry name" value="Laminin"/>
    <property type="match status" value="1"/>
</dbReference>
<evidence type="ECO:0000256" key="1">
    <source>
        <dbReference type="ARBA" id="ARBA00004239"/>
    </source>
</evidence>
<evidence type="ECO:0000259" key="15">
    <source>
        <dbReference type="PROSITE" id="PS50240"/>
    </source>
</evidence>
<dbReference type="EC" id="3.4.21.4" evidence="9"/>
<evidence type="ECO:0000256" key="2">
    <source>
        <dbReference type="ARBA" id="ARBA00022525"/>
    </source>
</evidence>
<dbReference type="InterPro" id="IPR050127">
    <property type="entry name" value="Serine_Proteases_S1"/>
</dbReference>
<comment type="catalytic activity">
    <reaction evidence="8">
        <text>Preferential cleavage: Arg-|-Xaa, Lys-|-Xaa.</text>
        <dbReference type="EC" id="3.4.21.4"/>
    </reaction>
</comment>
<evidence type="ECO:0000256" key="10">
    <source>
        <dbReference type="PROSITE-ProRule" id="PRU00076"/>
    </source>
</evidence>
<keyword evidence="3 11" id="KW-0420">Kringle</keyword>
<dbReference type="GO" id="GO:0004252">
    <property type="term" value="F:serine-type endopeptidase activity"/>
    <property type="evidence" value="ECO:0007669"/>
    <property type="project" value="UniProtKB-EC"/>
</dbReference>
<evidence type="ECO:0000313" key="17">
    <source>
        <dbReference type="Proteomes" id="UP000261560"/>
    </source>
</evidence>
<dbReference type="GeneTree" id="ENSGT00940000164426"/>
<comment type="caution">
    <text evidence="10">Lacks conserved residue(s) required for the propagation of feature annotation.</text>
</comment>
<dbReference type="Gene3D" id="2.40.20.10">
    <property type="entry name" value="Plasminogen Kringle 4"/>
    <property type="match status" value="1"/>
</dbReference>
<dbReference type="PANTHER" id="PTHR24264">
    <property type="entry name" value="TRYPSIN-RELATED"/>
    <property type="match status" value="1"/>
</dbReference>
<dbReference type="PANTHER" id="PTHR24264:SF63">
    <property type="entry name" value="PLASMINOGEN ACTIVATOR, UROKINASE B"/>
    <property type="match status" value="1"/>
</dbReference>
<dbReference type="PRINTS" id="PR00018">
    <property type="entry name" value="KRINGLE"/>
</dbReference>
<evidence type="ECO:0000256" key="7">
    <source>
        <dbReference type="ARBA" id="ARBA00023157"/>
    </source>
</evidence>
<dbReference type="GO" id="GO:0033628">
    <property type="term" value="P:regulation of cell adhesion mediated by integrin"/>
    <property type="evidence" value="ECO:0007669"/>
    <property type="project" value="TreeGrafter"/>
</dbReference>
<feature type="disulfide bond" evidence="10">
    <location>
        <begin position="49"/>
        <end position="58"/>
    </location>
</feature>
<dbReference type="Pfam" id="PF00089">
    <property type="entry name" value="Trypsin"/>
    <property type="match status" value="1"/>
</dbReference>
<dbReference type="Pfam" id="PF00051">
    <property type="entry name" value="Kringle"/>
    <property type="match status" value="1"/>
</dbReference>
<dbReference type="PROSITE" id="PS01186">
    <property type="entry name" value="EGF_2"/>
    <property type="match status" value="1"/>
</dbReference>